<organism evidence="1">
    <name type="scientific">Streptomyces sp. R39</name>
    <dbReference type="NCBI Taxonomy" id="3238631"/>
    <lineage>
        <taxon>Bacteria</taxon>
        <taxon>Bacillati</taxon>
        <taxon>Actinomycetota</taxon>
        <taxon>Actinomycetes</taxon>
        <taxon>Kitasatosporales</taxon>
        <taxon>Streptomycetaceae</taxon>
        <taxon>Streptomyces</taxon>
    </lineage>
</organism>
<dbReference type="EMBL" id="CP163441">
    <property type="protein sequence ID" value="XDQ49336.1"/>
    <property type="molecule type" value="Genomic_DNA"/>
</dbReference>
<accession>A0AB39R3L8</accession>
<reference evidence="1" key="1">
    <citation type="submission" date="2024-07" db="EMBL/GenBank/DDBJ databases">
        <authorList>
            <person name="Yu S.T."/>
        </authorList>
    </citation>
    <scope>NUCLEOTIDE SEQUENCE</scope>
    <source>
        <strain evidence="1">R39</strain>
    </source>
</reference>
<evidence type="ECO:0000313" key="1">
    <source>
        <dbReference type="EMBL" id="XDQ49336.1"/>
    </source>
</evidence>
<proteinExistence type="predicted"/>
<name>A0AB39R3L8_9ACTN</name>
<dbReference type="RefSeq" id="WP_369227988.1">
    <property type="nucleotide sequence ID" value="NZ_CP163441.1"/>
</dbReference>
<gene>
    <name evidence="1" type="ORF">AB5J52_47800</name>
</gene>
<protein>
    <submittedName>
        <fullName evidence="1">Uncharacterized protein</fullName>
    </submittedName>
</protein>
<dbReference type="AlphaFoldDB" id="A0AB39R3L8"/>
<sequence>MDPVAQVVIGITTEADSKEKAHNFTLNLGDLPPCSKVTIPAEVVHALGIRMEVNYRIVGVSLADVYGQRWTRLSSGPLLRIEEASAKEKDETPYYQGAINKALFGVMYIAGANGIPGAGNSPVDAPEPLQDCGTDK</sequence>